<dbReference type="GO" id="GO:0032259">
    <property type="term" value="P:methylation"/>
    <property type="evidence" value="ECO:0007669"/>
    <property type="project" value="UniProtKB-KW"/>
</dbReference>
<keyword evidence="4 5" id="KW-0489">Methyltransferase</keyword>
<dbReference type="GeneID" id="101845087"/>
<evidence type="ECO:0000256" key="2">
    <source>
        <dbReference type="SAM" id="MobiDB-lite"/>
    </source>
</evidence>
<sequence length="499" mass="55946">MAVVIKTSKWTLLDPSVLAKQQYNRVKILKRFCFHDSDCAFGGKESKVKVCGYAEAISDSASTSNNITATAESLQASDQLSGRVSPESFQYQYKDDLFAVYTPFMMNSQAESICRRTEDPGQEETTNRKRKRKTPCAAGDSGKNGKIIGAIKELLPEILERGRELTYFREEKDALRKYANNKSARLAALIPGCEDLFQNLCAQTESQQPGQTELTHACKPMLLLHDAGVKVDAATLIGRCVRNLRDCAVDFLVDDHLFLVPAKSMFLSCTFWNFIKGGYMQLTDGGGYDLIVVDPPWRNKSVKRKKSYWTFEESDLKQIPVPALANEACLVCVWVTNKDSLISCVKNDLFPAWGVELLSEWLWLKLTRCGDPVCDVDSPNKKCYEQLIIGRLTKTSDSVEKVSDSDGNVDRSLLAPSVPPYDFVLVTTPCVLHSKKPPLSEILSEYVAGDPRCLELFARNLLPGWTSWGNEPLRHQHIDYFERLSNEQASHEGKEGKLL</sequence>
<protein>
    <submittedName>
        <fullName evidence="4 5">N(6)-adenine-specific methyltransferase METTL4</fullName>
    </submittedName>
</protein>
<dbReference type="PROSITE" id="PS00092">
    <property type="entry name" value="N6_MTASE"/>
    <property type="match status" value="1"/>
</dbReference>
<dbReference type="PANTHER" id="PTHR12829:SF4">
    <property type="entry name" value="N(6)-ADENINE-SPECIFIC METHYLTRANSFERASE METTL4"/>
    <property type="match status" value="1"/>
</dbReference>
<evidence type="ECO:0000256" key="1">
    <source>
        <dbReference type="PROSITE-ProRule" id="PRU00489"/>
    </source>
</evidence>
<evidence type="ECO:0000313" key="7">
    <source>
        <dbReference type="RefSeq" id="XP_012936500.1"/>
    </source>
</evidence>
<dbReference type="RefSeq" id="XP_012936500.1">
    <property type="nucleotide sequence ID" value="XM_013081046.2"/>
</dbReference>
<accession>A0ABM0ZXF6</accession>
<dbReference type="Proteomes" id="UP000694888">
    <property type="component" value="Unplaced"/>
</dbReference>
<keyword evidence="3" id="KW-1185">Reference proteome</keyword>
<dbReference type="Pfam" id="PF05063">
    <property type="entry name" value="MT-A70"/>
    <property type="match status" value="1"/>
</dbReference>
<feature type="region of interest" description="Disordered" evidence="2">
    <location>
        <begin position="112"/>
        <end position="141"/>
    </location>
</feature>
<gene>
    <name evidence="4 5 6 7" type="primary">LOC101845087</name>
</gene>
<proteinExistence type="inferred from homology"/>
<name>A0ABM0ZXF6_APLCA</name>
<evidence type="ECO:0000313" key="6">
    <source>
        <dbReference type="RefSeq" id="XP_012936499.1"/>
    </source>
</evidence>
<keyword evidence="4 5" id="KW-0808">Transferase</keyword>
<dbReference type="RefSeq" id="XP_012936499.1">
    <property type="nucleotide sequence ID" value="XM_013081045.2"/>
</dbReference>
<dbReference type="PANTHER" id="PTHR12829">
    <property type="entry name" value="N6-ADENOSINE-METHYLTRANSFERASE"/>
    <property type="match status" value="1"/>
</dbReference>
<dbReference type="InterPro" id="IPR007757">
    <property type="entry name" value="MT-A70-like"/>
</dbReference>
<evidence type="ECO:0000313" key="3">
    <source>
        <dbReference type="Proteomes" id="UP000694888"/>
    </source>
</evidence>
<comment type="similarity">
    <text evidence="1">Belongs to the MT-A70-like family.</text>
</comment>
<dbReference type="GO" id="GO:0008168">
    <property type="term" value="F:methyltransferase activity"/>
    <property type="evidence" value="ECO:0007669"/>
    <property type="project" value="UniProtKB-KW"/>
</dbReference>
<dbReference type="RefSeq" id="XP_005095786.1">
    <property type="nucleotide sequence ID" value="XM_005095729.3"/>
</dbReference>
<evidence type="ECO:0000313" key="4">
    <source>
        <dbReference type="RefSeq" id="XP_005095786.1"/>
    </source>
</evidence>
<dbReference type="RefSeq" id="XP_012936497.1">
    <property type="nucleotide sequence ID" value="XM_013081043.2"/>
</dbReference>
<reference evidence="4 5" key="1">
    <citation type="submission" date="2025-05" db="UniProtKB">
        <authorList>
            <consortium name="RefSeq"/>
        </authorList>
    </citation>
    <scope>IDENTIFICATION</scope>
</reference>
<dbReference type="InterPro" id="IPR002052">
    <property type="entry name" value="DNA_methylase_N6_adenine_CS"/>
</dbReference>
<evidence type="ECO:0000313" key="5">
    <source>
        <dbReference type="RefSeq" id="XP_012936497.1"/>
    </source>
</evidence>
<organism evidence="3 5">
    <name type="scientific">Aplysia californica</name>
    <name type="common">California sea hare</name>
    <dbReference type="NCBI Taxonomy" id="6500"/>
    <lineage>
        <taxon>Eukaryota</taxon>
        <taxon>Metazoa</taxon>
        <taxon>Spiralia</taxon>
        <taxon>Lophotrochozoa</taxon>
        <taxon>Mollusca</taxon>
        <taxon>Gastropoda</taxon>
        <taxon>Heterobranchia</taxon>
        <taxon>Euthyneura</taxon>
        <taxon>Tectipleura</taxon>
        <taxon>Aplysiida</taxon>
        <taxon>Aplysioidea</taxon>
        <taxon>Aplysiidae</taxon>
        <taxon>Aplysia</taxon>
    </lineage>
</organism>
<dbReference type="PROSITE" id="PS51143">
    <property type="entry name" value="MT_A70"/>
    <property type="match status" value="1"/>
</dbReference>